<sequence>MFVFLMKKVSDYKEIKKLFLNHFKKFLLYSLKKHSKNYFHLI</sequence>
<gene>
    <name evidence="1" type="ORF">L931_01700</name>
</gene>
<organism evidence="1 2">
    <name type="scientific">Helicobacter pylori PZ5024</name>
    <dbReference type="NCBI Taxonomy" id="1337391"/>
    <lineage>
        <taxon>Bacteria</taxon>
        <taxon>Pseudomonadati</taxon>
        <taxon>Campylobacterota</taxon>
        <taxon>Epsilonproteobacteria</taxon>
        <taxon>Campylobacterales</taxon>
        <taxon>Helicobacteraceae</taxon>
        <taxon>Helicobacter</taxon>
    </lineage>
</organism>
<name>T2T4P6_HELPX</name>
<dbReference type="AlphaFoldDB" id="T2T4P6"/>
<dbReference type="PATRIC" id="fig|1337391.3.peg.217"/>
<reference evidence="1 2" key="1">
    <citation type="journal article" date="2013" name="Genome Announc.">
        <title>Draft Genome Sequences of Helicobacter pylori Strains Isolated from Regions of Low and High Gastric Cancer Risk in Colombia.</title>
        <authorList>
            <person name="Sheh A."/>
            <person name="Piazuelo M.B."/>
            <person name="Wilson K.T."/>
            <person name="Correa P."/>
            <person name="Fox J.G."/>
        </authorList>
    </citation>
    <scope>NUCLEOTIDE SEQUENCE [LARGE SCALE GENOMIC DNA]</scope>
    <source>
        <strain evidence="1 2">PZ5024</strain>
    </source>
</reference>
<evidence type="ECO:0000313" key="2">
    <source>
        <dbReference type="Proteomes" id="UP000015645"/>
    </source>
</evidence>
<protein>
    <submittedName>
        <fullName evidence="1">Uncharacterized protein</fullName>
    </submittedName>
</protein>
<comment type="caution">
    <text evidence="1">The sequence shown here is derived from an EMBL/GenBank/DDBJ whole genome shotgun (WGS) entry which is preliminary data.</text>
</comment>
<evidence type="ECO:0000313" key="1">
    <source>
        <dbReference type="EMBL" id="EQD99540.1"/>
    </source>
</evidence>
<accession>T2T4P6</accession>
<dbReference type="EMBL" id="ASYS01000038">
    <property type="protein sequence ID" value="EQD99540.1"/>
    <property type="molecule type" value="Genomic_DNA"/>
</dbReference>
<proteinExistence type="predicted"/>
<dbReference type="Proteomes" id="UP000015645">
    <property type="component" value="Unassembled WGS sequence"/>
</dbReference>